<dbReference type="PROSITE" id="PS51257">
    <property type="entry name" value="PROKAR_LIPOPROTEIN"/>
    <property type="match status" value="1"/>
</dbReference>
<comment type="similarity">
    <text evidence="1">Belongs to the protein-tyrosine phosphatase family.</text>
</comment>
<accession>A0AAN5AJN8</accession>
<evidence type="ECO:0000256" key="1">
    <source>
        <dbReference type="ARBA" id="ARBA00009580"/>
    </source>
</evidence>
<proteinExistence type="inferred from homology"/>
<dbReference type="GO" id="GO:0004721">
    <property type="term" value="F:phosphoprotein phosphatase activity"/>
    <property type="evidence" value="ECO:0007669"/>
    <property type="project" value="InterPro"/>
</dbReference>
<dbReference type="RefSeq" id="WP_338237282.1">
    <property type="nucleotide sequence ID" value="NZ_BQKE01000001.1"/>
</dbReference>
<dbReference type="PROSITE" id="PS50056">
    <property type="entry name" value="TYR_PHOSPHATASE_2"/>
    <property type="match status" value="1"/>
</dbReference>
<keyword evidence="4" id="KW-1185">Reference proteome</keyword>
<evidence type="ECO:0000313" key="3">
    <source>
        <dbReference type="EMBL" id="GJM61840.1"/>
    </source>
</evidence>
<organism evidence="3 4">
    <name type="scientific">Persicobacter diffluens</name>
    <dbReference type="NCBI Taxonomy" id="981"/>
    <lineage>
        <taxon>Bacteria</taxon>
        <taxon>Pseudomonadati</taxon>
        <taxon>Bacteroidota</taxon>
        <taxon>Cytophagia</taxon>
        <taxon>Cytophagales</taxon>
        <taxon>Persicobacteraceae</taxon>
        <taxon>Persicobacter</taxon>
    </lineage>
</organism>
<dbReference type="Proteomes" id="UP001310022">
    <property type="component" value="Unassembled WGS sequence"/>
</dbReference>
<dbReference type="AlphaFoldDB" id="A0AAN5AJN8"/>
<sequence length="343" mass="39122">MKKILLAITALTMMACGGYTEEQTPERTLFEEVYVSRTADGAYRFENFGKKDWQLFLEGKPIGALKDQKDYAYPAEKRAVFLAVSGNDSLWVSERNLAVSGEPNFRDIGGIKTKDGRQVKWGAIYRCGELKNVDKKGWQKLSSLNIATKVDFRGSQEREESPDAFPAKLGATEYNLWIDPGNMDEFKAMLKDNSLTAEDGFQMLADMNRLFVREWAYRYKEYFQILKNTEEPLVFHCTAGKDRTGLCSALTLYALGVDMETILDEYEMSNHYRHGKNEELIKRFAFTGVSQDLMRSMMGVRRDCLAAAFDQMAVEYGSVDQFMAEALEVSEEDIAALKDKYLY</sequence>
<protein>
    <recommendedName>
        <fullName evidence="2">Tyrosine specific protein phosphatases domain-containing protein</fullName>
    </recommendedName>
</protein>
<evidence type="ECO:0000259" key="2">
    <source>
        <dbReference type="PROSITE" id="PS50056"/>
    </source>
</evidence>
<dbReference type="PANTHER" id="PTHR31126:SF1">
    <property type="entry name" value="TYROSINE SPECIFIC PROTEIN PHOSPHATASES DOMAIN-CONTAINING PROTEIN"/>
    <property type="match status" value="1"/>
</dbReference>
<dbReference type="InterPro" id="IPR026893">
    <property type="entry name" value="Tyr/Ser_Pase_IphP-type"/>
</dbReference>
<gene>
    <name evidence="3" type="ORF">PEDI_23920</name>
</gene>
<dbReference type="Pfam" id="PF13350">
    <property type="entry name" value="Y_phosphatase3"/>
    <property type="match status" value="1"/>
</dbReference>
<name>A0AAN5AJN8_9BACT</name>
<dbReference type="InterPro" id="IPR016130">
    <property type="entry name" value="Tyr_Pase_AS"/>
</dbReference>
<evidence type="ECO:0000313" key="4">
    <source>
        <dbReference type="Proteomes" id="UP001310022"/>
    </source>
</evidence>
<dbReference type="PROSITE" id="PS00383">
    <property type="entry name" value="TYR_PHOSPHATASE_1"/>
    <property type="match status" value="1"/>
</dbReference>
<dbReference type="PANTHER" id="PTHR31126">
    <property type="entry name" value="TYROSINE-PROTEIN PHOSPHATASE"/>
    <property type="match status" value="1"/>
</dbReference>
<dbReference type="InterPro" id="IPR000387">
    <property type="entry name" value="Tyr_Pase_dom"/>
</dbReference>
<reference evidence="3 4" key="1">
    <citation type="submission" date="2021-12" db="EMBL/GenBank/DDBJ databases">
        <title>Genome sequencing of bacteria with rrn-lacking chromosome and rrn-plasmid.</title>
        <authorList>
            <person name="Anda M."/>
            <person name="Iwasaki W."/>
        </authorList>
    </citation>
    <scope>NUCLEOTIDE SEQUENCE [LARGE SCALE GENOMIC DNA]</scope>
    <source>
        <strain evidence="3 4">NBRC 15940</strain>
    </source>
</reference>
<dbReference type="Gene3D" id="3.90.190.10">
    <property type="entry name" value="Protein tyrosine phosphatase superfamily"/>
    <property type="match status" value="1"/>
</dbReference>
<dbReference type="InterPro" id="IPR029021">
    <property type="entry name" value="Prot-tyrosine_phosphatase-like"/>
</dbReference>
<feature type="domain" description="Tyrosine specific protein phosphatases" evidence="2">
    <location>
        <begin position="213"/>
        <end position="267"/>
    </location>
</feature>
<dbReference type="EMBL" id="BQKE01000001">
    <property type="protein sequence ID" value="GJM61840.1"/>
    <property type="molecule type" value="Genomic_DNA"/>
</dbReference>
<comment type="caution">
    <text evidence="3">The sequence shown here is derived from an EMBL/GenBank/DDBJ whole genome shotgun (WGS) entry which is preliminary data.</text>
</comment>
<dbReference type="SUPFAM" id="SSF52799">
    <property type="entry name" value="(Phosphotyrosine protein) phosphatases II"/>
    <property type="match status" value="1"/>
</dbReference>